<evidence type="ECO:0000256" key="1">
    <source>
        <dbReference type="ARBA" id="ARBA00004442"/>
    </source>
</evidence>
<reference evidence="7 8" key="1">
    <citation type="submission" date="2024-04" db="EMBL/GenBank/DDBJ databases">
        <title>Novel species of the genus Ideonella isolated from streams.</title>
        <authorList>
            <person name="Lu H."/>
        </authorList>
    </citation>
    <scope>NUCLEOTIDE SEQUENCE [LARGE SCALE GENOMIC DNA]</scope>
    <source>
        <strain evidence="7 8">BYS139W</strain>
    </source>
</reference>
<dbReference type="PRINTS" id="PR01021">
    <property type="entry name" value="OMPADOMAIN"/>
</dbReference>
<keyword evidence="3" id="KW-0998">Cell outer membrane</keyword>
<evidence type="ECO:0000259" key="6">
    <source>
        <dbReference type="PROSITE" id="PS51123"/>
    </source>
</evidence>
<dbReference type="PROSITE" id="PS51123">
    <property type="entry name" value="OMPA_2"/>
    <property type="match status" value="1"/>
</dbReference>
<keyword evidence="2 4" id="KW-0472">Membrane</keyword>
<keyword evidence="5" id="KW-0732">Signal</keyword>
<dbReference type="InterPro" id="IPR036737">
    <property type="entry name" value="OmpA-like_sf"/>
</dbReference>
<feature type="domain" description="OmpA-like" evidence="6">
    <location>
        <begin position="92"/>
        <end position="206"/>
    </location>
</feature>
<dbReference type="Pfam" id="PF00691">
    <property type="entry name" value="OmpA"/>
    <property type="match status" value="1"/>
</dbReference>
<dbReference type="EMBL" id="JBBUTF010000004">
    <property type="protein sequence ID" value="MEK8025491.1"/>
    <property type="molecule type" value="Genomic_DNA"/>
</dbReference>
<evidence type="ECO:0000313" key="8">
    <source>
        <dbReference type="Proteomes" id="UP001368500"/>
    </source>
</evidence>
<dbReference type="Proteomes" id="UP001368500">
    <property type="component" value="Unassembled WGS sequence"/>
</dbReference>
<dbReference type="RefSeq" id="WP_341373265.1">
    <property type="nucleotide sequence ID" value="NZ_JBBUTF010000004.1"/>
</dbReference>
<dbReference type="PANTHER" id="PTHR30329">
    <property type="entry name" value="STATOR ELEMENT OF FLAGELLAR MOTOR COMPLEX"/>
    <property type="match status" value="1"/>
</dbReference>
<dbReference type="PANTHER" id="PTHR30329:SF21">
    <property type="entry name" value="LIPOPROTEIN YIAD-RELATED"/>
    <property type="match status" value="1"/>
</dbReference>
<evidence type="ECO:0000256" key="5">
    <source>
        <dbReference type="SAM" id="SignalP"/>
    </source>
</evidence>
<feature type="chain" id="PRO_5046395208" evidence="5">
    <location>
        <begin position="25"/>
        <end position="206"/>
    </location>
</feature>
<proteinExistence type="predicted"/>
<gene>
    <name evidence="7" type="ORF">AACH11_05905</name>
</gene>
<name>A0ABU9B6Z7_9BURK</name>
<dbReference type="InterPro" id="IPR006664">
    <property type="entry name" value="OMP_bac"/>
</dbReference>
<evidence type="ECO:0000256" key="2">
    <source>
        <dbReference type="ARBA" id="ARBA00023136"/>
    </source>
</evidence>
<evidence type="ECO:0000256" key="3">
    <source>
        <dbReference type="ARBA" id="ARBA00023237"/>
    </source>
</evidence>
<sequence>MNPTVLPRLTRGVILILASILASACAVQDRVVLLPDGQGRVGVVEVSRIDAPEDRVRLDRAYATVENQHLRGLHPQATSAQSVLRDYPDLEPVLPARPREFTVQFSGAGTDLTPESLIELQGMRAWLATLPAPEIIVTGHTDAVGTVEDNDRLSLQRAERVRGILIEAGVDARLITTLGRGKRALAYPTADGVAEPRNRRVEIKLR</sequence>
<dbReference type="InterPro" id="IPR050330">
    <property type="entry name" value="Bact_OuterMem_StrucFunc"/>
</dbReference>
<organism evidence="7 8">
    <name type="scientific">Pseudaquabacterium rugosum</name>
    <dbReference type="NCBI Taxonomy" id="2984194"/>
    <lineage>
        <taxon>Bacteria</taxon>
        <taxon>Pseudomonadati</taxon>
        <taxon>Pseudomonadota</taxon>
        <taxon>Betaproteobacteria</taxon>
        <taxon>Burkholderiales</taxon>
        <taxon>Sphaerotilaceae</taxon>
        <taxon>Pseudaquabacterium</taxon>
    </lineage>
</organism>
<keyword evidence="8" id="KW-1185">Reference proteome</keyword>
<dbReference type="SUPFAM" id="SSF103088">
    <property type="entry name" value="OmpA-like"/>
    <property type="match status" value="1"/>
</dbReference>
<dbReference type="InterPro" id="IPR006665">
    <property type="entry name" value="OmpA-like"/>
</dbReference>
<feature type="signal peptide" evidence="5">
    <location>
        <begin position="1"/>
        <end position="24"/>
    </location>
</feature>
<evidence type="ECO:0000256" key="4">
    <source>
        <dbReference type="PROSITE-ProRule" id="PRU00473"/>
    </source>
</evidence>
<protein>
    <submittedName>
        <fullName evidence="7">OmpA family protein</fullName>
    </submittedName>
</protein>
<accession>A0ABU9B6Z7</accession>
<evidence type="ECO:0000313" key="7">
    <source>
        <dbReference type="EMBL" id="MEK8025491.1"/>
    </source>
</evidence>
<dbReference type="CDD" id="cd07185">
    <property type="entry name" value="OmpA_C-like"/>
    <property type="match status" value="1"/>
</dbReference>
<comment type="caution">
    <text evidence="7">The sequence shown here is derived from an EMBL/GenBank/DDBJ whole genome shotgun (WGS) entry which is preliminary data.</text>
</comment>
<comment type="subcellular location">
    <subcellularLocation>
        <location evidence="1">Cell outer membrane</location>
    </subcellularLocation>
</comment>
<dbReference type="Gene3D" id="3.30.1330.60">
    <property type="entry name" value="OmpA-like domain"/>
    <property type="match status" value="1"/>
</dbReference>